<keyword evidence="5" id="KW-1185">Reference proteome</keyword>
<feature type="domain" description="PPM-type phosphatase" evidence="3">
    <location>
        <begin position="526"/>
        <end position="751"/>
    </location>
</feature>
<evidence type="ECO:0000313" key="5">
    <source>
        <dbReference type="Proteomes" id="UP001597145"/>
    </source>
</evidence>
<gene>
    <name evidence="4" type="ORF">ACFSCY_06805</name>
</gene>
<dbReference type="Gene3D" id="3.30.450.40">
    <property type="match status" value="1"/>
</dbReference>
<dbReference type="Proteomes" id="UP001597145">
    <property type="component" value="Unassembled WGS sequence"/>
</dbReference>
<organism evidence="4 5">
    <name type="scientific">Pseudonocardia aurantiaca</name>
    <dbReference type="NCBI Taxonomy" id="75290"/>
    <lineage>
        <taxon>Bacteria</taxon>
        <taxon>Bacillati</taxon>
        <taxon>Actinomycetota</taxon>
        <taxon>Actinomycetes</taxon>
        <taxon>Pseudonocardiales</taxon>
        <taxon>Pseudonocardiaceae</taxon>
        <taxon>Pseudonocardia</taxon>
    </lineage>
</organism>
<reference evidence="5" key="1">
    <citation type="journal article" date="2019" name="Int. J. Syst. Evol. Microbiol.">
        <title>The Global Catalogue of Microorganisms (GCM) 10K type strain sequencing project: providing services to taxonomists for standard genome sequencing and annotation.</title>
        <authorList>
            <consortium name="The Broad Institute Genomics Platform"/>
            <consortium name="The Broad Institute Genome Sequencing Center for Infectious Disease"/>
            <person name="Wu L."/>
            <person name="Ma J."/>
        </authorList>
    </citation>
    <scope>NUCLEOTIDE SEQUENCE [LARGE SCALE GENOMIC DNA]</scope>
    <source>
        <strain evidence="5">JCM 12165</strain>
    </source>
</reference>
<dbReference type="Pfam" id="PF13581">
    <property type="entry name" value="HATPase_c_2"/>
    <property type="match status" value="1"/>
</dbReference>
<dbReference type="PANTHER" id="PTHR43156">
    <property type="entry name" value="STAGE II SPORULATION PROTEIN E-RELATED"/>
    <property type="match status" value="1"/>
</dbReference>
<dbReference type="CDD" id="cd16936">
    <property type="entry name" value="HATPase_RsbW-like"/>
    <property type="match status" value="1"/>
</dbReference>
<dbReference type="InterPro" id="IPR029016">
    <property type="entry name" value="GAF-like_dom_sf"/>
</dbReference>
<dbReference type="SUPFAM" id="SSF55781">
    <property type="entry name" value="GAF domain-like"/>
    <property type="match status" value="1"/>
</dbReference>
<keyword evidence="1" id="KW-0378">Hydrolase</keyword>
<evidence type="ECO:0000313" key="4">
    <source>
        <dbReference type="EMBL" id="MFD1529145.1"/>
    </source>
</evidence>
<evidence type="ECO:0000256" key="2">
    <source>
        <dbReference type="SAM" id="MobiDB-lite"/>
    </source>
</evidence>
<dbReference type="InterPro" id="IPR001932">
    <property type="entry name" value="PPM-type_phosphatase-like_dom"/>
</dbReference>
<dbReference type="InterPro" id="IPR003018">
    <property type="entry name" value="GAF"/>
</dbReference>
<comment type="caution">
    <text evidence="4">The sequence shown here is derived from an EMBL/GenBank/DDBJ whole genome shotgun (WGS) entry which is preliminary data.</text>
</comment>
<accession>A0ABW4FG12</accession>
<dbReference type="InterPro" id="IPR036457">
    <property type="entry name" value="PPM-type-like_dom_sf"/>
</dbReference>
<dbReference type="EMBL" id="JBHUCP010000004">
    <property type="protein sequence ID" value="MFD1529145.1"/>
    <property type="molecule type" value="Genomic_DNA"/>
</dbReference>
<dbReference type="Pfam" id="PF01590">
    <property type="entry name" value="GAF"/>
    <property type="match status" value="1"/>
</dbReference>
<dbReference type="Gene3D" id="3.60.40.10">
    <property type="entry name" value="PPM-type phosphatase domain"/>
    <property type="match status" value="1"/>
</dbReference>
<sequence length="753" mass="80318">MTAVLPSSDGDRAQAVSSCGCRPGARATGARPPQPQTLVDRAVVRWRPERLPVGQGRLHAVPVQLERRTRLPPDARSAGRARRMLHEALRELREPGDADDLVDTVVLLASELCENAVLHAGTEFEVALTVTETEATVAVTDRGAGPLELHLAQPRQRYGRAATHGRGLALVQHLSSAWGTRHEADGRHVIWFSVARAAPPASTPAPPAPPDAERVWTTAEQARWLLHIPPGLVDRLEPAELVAELVRRLRELLDAQSVSVEVDEGDGTGSQVLTRDGSLHGEGPTVEVRLPITAPLRGVMHVVHRPGAPSAADPDRTRDLTELIANRVAMAIESEWLRGIDQRRRAWMTYLAETSELLGQSLDVDLAVAVVPQVVVPRLGRWCAVHLVEPSGRLRLAALTHADEDELPELRGVLDPDGVPGLPTELRARLAEVVRDGAASPSSTAVRFAVPTDGIALPLRARGRSIGTLLVGRPEGRPHSPEDVVMAGDIARRAALAIHNAQSTGAHVAVSQALQQALLPRALPVVPGLDFAAEYLPASSGSDVGGDFYDVLTVDPSRWLVSIGDVCGKGARAAARTGLVRDVLRVLVRDNRSLPRAIEMLNDVMIEADDPLQFCTLAAAMVSRRRSAPGGRGGLDVELVLAGHVQPVLVRADGTAELIGTFGTAVGLVPSVRLACTQHHLGPGDTLLVYTDGVTERRRGREQFGAERLLAVAAAAAGRSAVQVVGAVREAVERFSADPLDDDVALLAVRAAR</sequence>
<dbReference type="InterPro" id="IPR003594">
    <property type="entry name" value="HATPase_dom"/>
</dbReference>
<dbReference type="SUPFAM" id="SSF55874">
    <property type="entry name" value="ATPase domain of HSP90 chaperone/DNA topoisomerase II/histidine kinase"/>
    <property type="match status" value="1"/>
</dbReference>
<evidence type="ECO:0000256" key="1">
    <source>
        <dbReference type="ARBA" id="ARBA00022801"/>
    </source>
</evidence>
<proteinExistence type="predicted"/>
<dbReference type="PANTHER" id="PTHR43156:SF2">
    <property type="entry name" value="STAGE II SPORULATION PROTEIN E"/>
    <property type="match status" value="1"/>
</dbReference>
<protein>
    <submittedName>
        <fullName evidence="4">SpoIIE family protein phosphatase</fullName>
    </submittedName>
</protein>
<dbReference type="Pfam" id="PF07228">
    <property type="entry name" value="SpoIIE"/>
    <property type="match status" value="1"/>
</dbReference>
<evidence type="ECO:0000259" key="3">
    <source>
        <dbReference type="SMART" id="SM00331"/>
    </source>
</evidence>
<dbReference type="SMART" id="SM00331">
    <property type="entry name" value="PP2C_SIG"/>
    <property type="match status" value="1"/>
</dbReference>
<name>A0ABW4FG12_9PSEU</name>
<feature type="region of interest" description="Disordered" evidence="2">
    <location>
        <begin position="260"/>
        <end position="280"/>
    </location>
</feature>
<dbReference type="RefSeq" id="WP_379659666.1">
    <property type="nucleotide sequence ID" value="NZ_JBHUCP010000004.1"/>
</dbReference>
<feature type="region of interest" description="Disordered" evidence="2">
    <location>
        <begin position="1"/>
        <end position="35"/>
    </location>
</feature>
<dbReference type="Gene3D" id="3.30.565.10">
    <property type="entry name" value="Histidine kinase-like ATPase, C-terminal domain"/>
    <property type="match status" value="1"/>
</dbReference>
<dbReference type="InterPro" id="IPR036890">
    <property type="entry name" value="HATPase_C_sf"/>
</dbReference>
<dbReference type="SUPFAM" id="SSF81606">
    <property type="entry name" value="PP2C-like"/>
    <property type="match status" value="1"/>
</dbReference>
<dbReference type="InterPro" id="IPR052016">
    <property type="entry name" value="Bact_Sigma-Reg"/>
</dbReference>